<comment type="caution">
    <text evidence="2">The sequence shown here is derived from an EMBL/GenBank/DDBJ whole genome shotgun (WGS) entry which is preliminary data.</text>
</comment>
<protein>
    <submittedName>
        <fullName evidence="2">Uncharacterized protein</fullName>
    </submittedName>
</protein>
<reference evidence="2" key="1">
    <citation type="submission" date="2021-02" db="EMBL/GenBank/DDBJ databases">
        <authorList>
            <person name="Palmer J.M."/>
        </authorList>
    </citation>
    <scope>NUCLEOTIDE SEQUENCE</scope>
    <source>
        <strain evidence="2">SCRP23</strain>
    </source>
</reference>
<feature type="region of interest" description="Disordered" evidence="1">
    <location>
        <begin position="202"/>
        <end position="298"/>
    </location>
</feature>
<proteinExistence type="predicted"/>
<evidence type="ECO:0000256" key="1">
    <source>
        <dbReference type="SAM" id="MobiDB-lite"/>
    </source>
</evidence>
<accession>A0A8T1WPJ3</accession>
<feature type="compositionally biased region" description="Low complexity" evidence="1">
    <location>
        <begin position="287"/>
        <end position="298"/>
    </location>
</feature>
<evidence type="ECO:0000313" key="3">
    <source>
        <dbReference type="Proteomes" id="UP000693981"/>
    </source>
</evidence>
<dbReference type="Proteomes" id="UP000693981">
    <property type="component" value="Unassembled WGS sequence"/>
</dbReference>
<dbReference type="AlphaFoldDB" id="A0A8T1WPJ3"/>
<feature type="compositionally biased region" description="Low complexity" evidence="1">
    <location>
        <begin position="206"/>
        <end position="231"/>
    </location>
</feature>
<dbReference type="OrthoDB" id="125870at2759"/>
<dbReference type="EMBL" id="JAGDFL010000185">
    <property type="protein sequence ID" value="KAG7395827.1"/>
    <property type="molecule type" value="Genomic_DNA"/>
</dbReference>
<evidence type="ECO:0000313" key="2">
    <source>
        <dbReference type="EMBL" id="KAG7395827.1"/>
    </source>
</evidence>
<feature type="compositionally biased region" description="Low complexity" evidence="1">
    <location>
        <begin position="244"/>
        <end position="267"/>
    </location>
</feature>
<feature type="compositionally biased region" description="Polar residues" evidence="1">
    <location>
        <begin position="268"/>
        <end position="286"/>
    </location>
</feature>
<name>A0A8T1WPJ3_9STRA</name>
<keyword evidence="3" id="KW-1185">Reference proteome</keyword>
<gene>
    <name evidence="2" type="ORF">PHYBOEH_003120</name>
</gene>
<sequence length="337" mass="35259">MMPTKAVAVAAAVAVGYFASEVQAHGYMYIPLTEFDGAANGAWIVQIEPQFKADWESVNGDTELIALYVEKAKEAGYANNIRKLLDGDTSLYGADCGFSNPNASPKDPPTDGTATFERGIAHHGPCEIWLDDTMVLHDDDCALTYGTSDYATIKSVIKPVDYSSCSTSGCMFRFYWLAFQGSESGKYVWQIYKDCIPLSGPAGGQSSSTTQVSNSTASTTAPATTTQSSGAGDTAASSNAPASTDAPAVTNTPATNAPASTDAPTPNEQSTESTQTPTWAPTTQNSPATNAPANAGQAAWTQSLTWTNAPIATNQPMGAAQAPMTDVPAGTVQPYQW</sequence>
<organism evidence="2 3">
    <name type="scientific">Phytophthora boehmeriae</name>
    <dbReference type="NCBI Taxonomy" id="109152"/>
    <lineage>
        <taxon>Eukaryota</taxon>
        <taxon>Sar</taxon>
        <taxon>Stramenopiles</taxon>
        <taxon>Oomycota</taxon>
        <taxon>Peronosporomycetes</taxon>
        <taxon>Peronosporales</taxon>
        <taxon>Peronosporaceae</taxon>
        <taxon>Phytophthora</taxon>
    </lineage>
</organism>